<accession>A0A2H6MZN8</accession>
<dbReference type="SUPFAM" id="SSF56672">
    <property type="entry name" value="DNA/RNA polymerases"/>
    <property type="match status" value="1"/>
</dbReference>
<evidence type="ECO:0000313" key="1">
    <source>
        <dbReference type="EMBL" id="LAA21309.1"/>
    </source>
</evidence>
<reference evidence="1" key="2">
    <citation type="submission" date="2017-12" db="EMBL/GenBank/DDBJ databases">
        <title>Coralsnake Venomics: Analyses of Venom Gland Transcriptomes and Proteomes of Six Brazilian Taxa.</title>
        <authorList>
            <person name="Aird S.D."/>
            <person name="Jorge da Silva N."/>
            <person name="Qiu L."/>
            <person name="Villar-Briones A."/>
            <person name="Aparecida-Saddi V."/>
            <person name="Campos-Telles M.P."/>
            <person name="Grau M."/>
            <person name="Mikheyev A.S."/>
        </authorList>
    </citation>
    <scope>NUCLEOTIDE SEQUENCE</scope>
    <source>
        <tissue evidence="1">Venom_gland</tissue>
    </source>
</reference>
<sequence length="168" mass="18738">MEVDTGSALSILSWKTLKDTVPGVRKKQLQPCQMTLKTIPVLRTGKFHIDFKQFQGQLPLVIINGDLPSLLGLDWFHALGLQITGINSIVNNNLPQLLEEFADIFEDTLGCYKGTPISLNLDPKIAPIRLKPRRVPLALKTKVDTQLDKLIAQGVLEPIDFAKWETPT</sequence>
<dbReference type="PANTHER" id="PTHR37984:SF12">
    <property type="entry name" value="RIBONUCLEASE H"/>
    <property type="match status" value="1"/>
</dbReference>
<dbReference type="InterPro" id="IPR021109">
    <property type="entry name" value="Peptidase_aspartic_dom_sf"/>
</dbReference>
<dbReference type="InterPro" id="IPR043502">
    <property type="entry name" value="DNA/RNA_pol_sf"/>
</dbReference>
<dbReference type="Gene3D" id="3.10.10.10">
    <property type="entry name" value="HIV Type 1 Reverse Transcriptase, subunit A, domain 1"/>
    <property type="match status" value="1"/>
</dbReference>
<proteinExistence type="predicted"/>
<organism evidence="1">
    <name type="scientific">Micrurus carvalhoi</name>
    <dbReference type="NCBI Taxonomy" id="3147026"/>
    <lineage>
        <taxon>Eukaryota</taxon>
        <taxon>Metazoa</taxon>
        <taxon>Chordata</taxon>
        <taxon>Craniata</taxon>
        <taxon>Vertebrata</taxon>
        <taxon>Euteleostomi</taxon>
        <taxon>Lepidosauria</taxon>
        <taxon>Squamata</taxon>
        <taxon>Bifurcata</taxon>
        <taxon>Unidentata</taxon>
        <taxon>Episquamata</taxon>
        <taxon>Toxicofera</taxon>
        <taxon>Serpentes</taxon>
        <taxon>Colubroidea</taxon>
        <taxon>Elapidae</taxon>
        <taxon>Elapinae</taxon>
        <taxon>Micrurus</taxon>
    </lineage>
</organism>
<dbReference type="AlphaFoldDB" id="A0A2H6MZN8"/>
<dbReference type="EMBL" id="IACI01029740">
    <property type="protein sequence ID" value="LAA21309.1"/>
    <property type="molecule type" value="Transcribed_RNA"/>
</dbReference>
<name>A0A2H6MZN8_9SAUR</name>
<dbReference type="PANTHER" id="PTHR37984">
    <property type="entry name" value="PROTEIN CBG26694"/>
    <property type="match status" value="1"/>
</dbReference>
<reference evidence="1" key="1">
    <citation type="submission" date="2017-07" db="EMBL/GenBank/DDBJ databases">
        <authorList>
            <person name="Mikheyev A."/>
            <person name="Grau M."/>
        </authorList>
    </citation>
    <scope>NUCLEOTIDE SEQUENCE</scope>
    <source>
        <tissue evidence="1">Venom_gland</tissue>
    </source>
</reference>
<protein>
    <recommendedName>
        <fullName evidence="2">Peptidase A2 domain-containing protein</fullName>
    </recommendedName>
</protein>
<dbReference type="SUPFAM" id="SSF50630">
    <property type="entry name" value="Acid proteases"/>
    <property type="match status" value="1"/>
</dbReference>
<evidence type="ECO:0008006" key="2">
    <source>
        <dbReference type="Google" id="ProtNLM"/>
    </source>
</evidence>
<dbReference type="InterPro" id="IPR050951">
    <property type="entry name" value="Retrovirus_Pol_polyprotein"/>
</dbReference>